<dbReference type="SMART" id="SM00178">
    <property type="entry name" value="SAR"/>
    <property type="match status" value="1"/>
</dbReference>
<dbReference type="Pfam" id="PF00025">
    <property type="entry name" value="Arf"/>
    <property type="match status" value="1"/>
</dbReference>
<dbReference type="GO" id="GO:0005852">
    <property type="term" value="C:eukaryotic translation initiation factor 3 complex"/>
    <property type="evidence" value="ECO:0007669"/>
    <property type="project" value="UniProtKB-UniRule"/>
</dbReference>
<organism evidence="14 15">
    <name type="scientific">Syphacia muris</name>
    <dbReference type="NCBI Taxonomy" id="451379"/>
    <lineage>
        <taxon>Eukaryota</taxon>
        <taxon>Metazoa</taxon>
        <taxon>Ecdysozoa</taxon>
        <taxon>Nematoda</taxon>
        <taxon>Chromadorea</taxon>
        <taxon>Rhabditida</taxon>
        <taxon>Spirurina</taxon>
        <taxon>Oxyuridomorpha</taxon>
        <taxon>Oxyuroidea</taxon>
        <taxon>Oxyuridae</taxon>
        <taxon>Syphacia</taxon>
    </lineage>
</organism>
<dbReference type="PRINTS" id="PR00328">
    <property type="entry name" value="SAR1GTPBP"/>
</dbReference>
<dbReference type="GO" id="GO:0003743">
    <property type="term" value="F:translation initiation factor activity"/>
    <property type="evidence" value="ECO:0007669"/>
    <property type="project" value="UniProtKB-UniRule"/>
</dbReference>
<dbReference type="Proteomes" id="UP000046393">
    <property type="component" value="Unplaced"/>
</dbReference>
<dbReference type="GO" id="GO:0033290">
    <property type="term" value="C:eukaryotic 48S preinitiation complex"/>
    <property type="evidence" value="ECO:0007669"/>
    <property type="project" value="UniProtKB-UniRule"/>
</dbReference>
<comment type="function">
    <text evidence="9">RNA-binding component of the eukaryotic translation initiation factor 3 (eIF-3) complex, which is involved in protein synthesis of a specialized repertoire of mRNAs and, together with other initiation factors, stimulates binding of mRNA and methionyl-tRNAi to the 40S ribosome. The eIF-3 complex specifically targets and initiates translation of a subset of mRNAs involved in cell proliferation. This subunit can bind 18S rRNA.</text>
</comment>
<dbReference type="InterPro" id="IPR012677">
    <property type="entry name" value="Nucleotide-bd_a/b_plait_sf"/>
</dbReference>
<evidence type="ECO:0000256" key="10">
    <source>
        <dbReference type="PIRSR" id="PIRSR606689-1"/>
    </source>
</evidence>
<dbReference type="STRING" id="451379.A0A0N5AQW7"/>
<dbReference type="CDD" id="cd04154">
    <property type="entry name" value="Arl2"/>
    <property type="match status" value="1"/>
</dbReference>
<evidence type="ECO:0000256" key="9">
    <source>
        <dbReference type="HAMAP-Rule" id="MF_03006"/>
    </source>
</evidence>
<keyword evidence="12" id="KW-0694">RNA-binding</keyword>
<feature type="binding site" evidence="10">
    <location>
        <position position="341"/>
    </location>
    <ligand>
        <name>GTP</name>
        <dbReference type="ChEBI" id="CHEBI:37565"/>
    </ligand>
</feature>
<comment type="similarity">
    <text evidence="9">Belongs to the eIF-3 subunit G family.</text>
</comment>
<dbReference type="InterPro" id="IPR006689">
    <property type="entry name" value="Small_GTPase_ARF/SAR"/>
</dbReference>
<dbReference type="Gene3D" id="3.40.50.300">
    <property type="entry name" value="P-loop containing nucleotide triphosphate hydrolases"/>
    <property type="match status" value="1"/>
</dbReference>
<dbReference type="InterPro" id="IPR005225">
    <property type="entry name" value="Small_GTP-bd"/>
</dbReference>
<comment type="subcellular location">
    <subcellularLocation>
        <location evidence="9">Cytoplasm</location>
    </subcellularLocation>
</comment>
<keyword evidence="11" id="KW-0460">Magnesium</keyword>
<sequence>MLICFRAVEPVIGSWAEAVEQETLGSHTEGTKDGIKTVTDTVSDASGKYKVITTFKLVTKKVPRPVAERKKWKKFGACEGDVTGPQVATTFVAEEVQMQFVRNRFGEQQLDAGEETSKTEAAKAASVTHCRYCKSDNHWSVECPYKAMYVRHEDESGGDGAEKDLRGTQKLGVYVPPGARDGRLTAGGAMRSEENTCRVTNLPEECDEQELRHLFNQIGTVTRVFIARDKHTNRPKGFAFVTYERRDLAEMAIQKLNGYKMDHLVLKVEWTSMGLLTILKKQRRKEKEMRILILGLDNAGKTTILKKLNGEDIDTISPTLGFNIKTLEYRGFKLNVWDVGGQRSLRSYWRNYFEQTDGLIWVVDSTDVDRLEDCKRELGILLVEERLAGASLLVLANKHDIPSAISAEEIEKLLGLKDLKTHRWKVFQSSAVTGENLVEGISWICDDIASRIFTAD</sequence>
<reference evidence="15" key="1">
    <citation type="submission" date="2016-04" db="UniProtKB">
        <authorList>
            <consortium name="WormBaseParasite"/>
        </authorList>
    </citation>
    <scope>IDENTIFICATION</scope>
</reference>
<dbReference type="NCBIfam" id="TIGR00231">
    <property type="entry name" value="small_GTP"/>
    <property type="match status" value="1"/>
</dbReference>
<dbReference type="HAMAP" id="MF_03006">
    <property type="entry name" value="eIF3g"/>
    <property type="match status" value="1"/>
</dbReference>
<dbReference type="InterPro" id="IPR034240">
    <property type="entry name" value="eIF3G_RRM"/>
</dbReference>
<dbReference type="PANTHER" id="PTHR45697">
    <property type="entry name" value="ADP-RIBOSYLATION FACTOR-LIKE PROTEIN 2-RELATED"/>
    <property type="match status" value="1"/>
</dbReference>
<dbReference type="GO" id="GO:0001732">
    <property type="term" value="P:formation of cytoplasmic translation initiation complex"/>
    <property type="evidence" value="ECO:0007669"/>
    <property type="project" value="UniProtKB-UniRule"/>
</dbReference>
<dbReference type="AlphaFoldDB" id="A0A0N5AQW7"/>
<dbReference type="GO" id="GO:0046872">
    <property type="term" value="F:metal ion binding"/>
    <property type="evidence" value="ECO:0007669"/>
    <property type="project" value="UniProtKB-KW"/>
</dbReference>
<keyword evidence="2 9" id="KW-0963">Cytoplasm</keyword>
<feature type="binding site" evidence="11">
    <location>
        <position position="302"/>
    </location>
    <ligand>
        <name>Mg(2+)</name>
        <dbReference type="ChEBI" id="CHEBI:18420"/>
    </ligand>
</feature>
<evidence type="ECO:0000256" key="6">
    <source>
        <dbReference type="ARBA" id="ARBA00022917"/>
    </source>
</evidence>
<dbReference type="CDD" id="cd12408">
    <property type="entry name" value="RRM_eIF3G_like"/>
    <property type="match status" value="1"/>
</dbReference>
<dbReference type="Gene3D" id="3.30.70.330">
    <property type="match status" value="1"/>
</dbReference>
<dbReference type="InterPro" id="IPR024675">
    <property type="entry name" value="eIF3g_N"/>
</dbReference>
<dbReference type="WBParaSite" id="SMUV_0000709401-mRNA-1">
    <property type="protein sequence ID" value="SMUV_0000709401-mRNA-1"/>
    <property type="gene ID" value="SMUV_0000709401"/>
</dbReference>
<evidence type="ECO:0000256" key="8">
    <source>
        <dbReference type="ARBA" id="ARBA00023288"/>
    </source>
</evidence>
<dbReference type="SMART" id="SM00177">
    <property type="entry name" value="ARF"/>
    <property type="match status" value="1"/>
</dbReference>
<evidence type="ECO:0000256" key="7">
    <source>
        <dbReference type="ARBA" id="ARBA00023134"/>
    </source>
</evidence>
<feature type="binding site" evidence="10">
    <location>
        <begin position="397"/>
        <end position="400"/>
    </location>
    <ligand>
        <name>GTP</name>
        <dbReference type="ChEBI" id="CHEBI:37565"/>
    </ligand>
</feature>
<keyword evidence="7 10" id="KW-0342">GTP-binding</keyword>
<accession>A0A0N5AQW7</accession>
<evidence type="ECO:0000313" key="14">
    <source>
        <dbReference type="Proteomes" id="UP000046393"/>
    </source>
</evidence>
<dbReference type="InterPro" id="IPR027417">
    <property type="entry name" value="P-loop_NTPase"/>
</dbReference>
<keyword evidence="5 10" id="KW-0547">Nucleotide-binding</keyword>
<dbReference type="InterPro" id="IPR035979">
    <property type="entry name" value="RBD_domain_sf"/>
</dbReference>
<dbReference type="CDD" id="cd12933">
    <property type="entry name" value="eIF3G"/>
    <property type="match status" value="1"/>
</dbReference>
<dbReference type="InterPro" id="IPR044612">
    <property type="entry name" value="ARL2/3"/>
</dbReference>
<dbReference type="GO" id="GO:0003924">
    <property type="term" value="F:GTPase activity"/>
    <property type="evidence" value="ECO:0007669"/>
    <property type="project" value="InterPro"/>
</dbReference>
<dbReference type="GO" id="GO:0003723">
    <property type="term" value="F:RNA binding"/>
    <property type="evidence" value="ECO:0007669"/>
    <property type="project" value="UniProtKB-UniRule"/>
</dbReference>
<evidence type="ECO:0000259" key="13">
    <source>
        <dbReference type="PROSITE" id="PS50102"/>
    </source>
</evidence>
<protein>
    <recommendedName>
        <fullName evidence="9">Eukaryotic translation initiation factor 3 subunit G</fullName>
        <shortName evidence="9">eIF3g</shortName>
    </recommendedName>
    <alternativeName>
        <fullName evidence="9">Eukaryotic translation initiation factor 3 RNA-binding subunit</fullName>
        <shortName evidence="9">eIF-3 RNA-binding subunit</shortName>
    </alternativeName>
    <alternativeName>
        <fullName evidence="9">Eukaryotic translation initiation factor 3 subunit 4</fullName>
    </alternativeName>
</protein>
<feature type="domain" description="RRM" evidence="13">
    <location>
        <begin position="195"/>
        <end position="273"/>
    </location>
</feature>
<evidence type="ECO:0000256" key="1">
    <source>
        <dbReference type="ARBA" id="ARBA00010290"/>
    </source>
</evidence>
<dbReference type="InterPro" id="IPR045873">
    <property type="entry name" value="Arl2"/>
</dbReference>
<feature type="binding site" evidence="10">
    <location>
        <begin position="295"/>
        <end position="302"/>
    </location>
    <ligand>
        <name>GTP</name>
        <dbReference type="ChEBI" id="CHEBI:37565"/>
    </ligand>
</feature>
<dbReference type="InterPro" id="IPR017334">
    <property type="entry name" value="eIF3_g"/>
</dbReference>
<evidence type="ECO:0000313" key="15">
    <source>
        <dbReference type="WBParaSite" id="SMUV_0000709401-mRNA-1"/>
    </source>
</evidence>
<dbReference type="SMART" id="SM00175">
    <property type="entry name" value="RAB"/>
    <property type="match status" value="1"/>
</dbReference>
<name>A0A0N5AQW7_9BILA</name>
<keyword evidence="11" id="KW-0479">Metal-binding</keyword>
<keyword evidence="14" id="KW-1185">Reference proteome</keyword>
<comment type="subunit">
    <text evidence="9">Component of the eukaryotic translation initiation factor 3 (eIF-3) complex.</text>
</comment>
<dbReference type="SUPFAM" id="SSF54928">
    <property type="entry name" value="RNA-binding domain, RBD"/>
    <property type="match status" value="1"/>
</dbReference>
<evidence type="ECO:0000256" key="11">
    <source>
        <dbReference type="PIRSR" id="PIRSR606689-2"/>
    </source>
</evidence>
<keyword evidence="4" id="KW-0519">Myristate</keyword>
<dbReference type="SUPFAM" id="SSF52540">
    <property type="entry name" value="P-loop containing nucleoside triphosphate hydrolases"/>
    <property type="match status" value="1"/>
</dbReference>
<dbReference type="FunFam" id="3.40.50.300:FF:000393">
    <property type="entry name" value="ADP-ribosylation factor-like 2, arl2"/>
    <property type="match status" value="1"/>
</dbReference>
<keyword evidence="8" id="KW-0449">Lipoprotein</keyword>
<proteinExistence type="inferred from homology"/>
<comment type="similarity">
    <text evidence="1">Belongs to the small GTPase superfamily. Arf family.</text>
</comment>
<evidence type="ECO:0000256" key="5">
    <source>
        <dbReference type="ARBA" id="ARBA00022741"/>
    </source>
</evidence>
<dbReference type="PROSITE" id="PS50102">
    <property type="entry name" value="RRM"/>
    <property type="match status" value="1"/>
</dbReference>
<dbReference type="Pfam" id="PF12353">
    <property type="entry name" value="eIF3g"/>
    <property type="match status" value="1"/>
</dbReference>
<keyword evidence="6 9" id="KW-0648">Protein biosynthesis</keyword>
<feature type="binding site" evidence="11">
    <location>
        <position position="319"/>
    </location>
    <ligand>
        <name>Mg(2+)</name>
        <dbReference type="ChEBI" id="CHEBI:18420"/>
    </ligand>
</feature>
<dbReference type="PROSITE" id="PS51417">
    <property type="entry name" value="ARF"/>
    <property type="match status" value="1"/>
</dbReference>
<dbReference type="SMART" id="SM00360">
    <property type="entry name" value="RRM"/>
    <property type="match status" value="1"/>
</dbReference>
<dbReference type="Pfam" id="PF00076">
    <property type="entry name" value="RRM_1"/>
    <property type="match status" value="1"/>
</dbReference>
<dbReference type="InterPro" id="IPR000504">
    <property type="entry name" value="RRM_dom"/>
</dbReference>
<keyword evidence="3 9" id="KW-0396">Initiation factor</keyword>
<evidence type="ECO:0000256" key="4">
    <source>
        <dbReference type="ARBA" id="ARBA00022707"/>
    </source>
</evidence>
<evidence type="ECO:0000256" key="2">
    <source>
        <dbReference type="ARBA" id="ARBA00022490"/>
    </source>
</evidence>
<evidence type="ECO:0000256" key="3">
    <source>
        <dbReference type="ARBA" id="ARBA00022540"/>
    </source>
</evidence>
<evidence type="ECO:0000256" key="12">
    <source>
        <dbReference type="PROSITE-ProRule" id="PRU00176"/>
    </source>
</evidence>
<dbReference type="GO" id="GO:0005525">
    <property type="term" value="F:GTP binding"/>
    <property type="evidence" value="ECO:0007669"/>
    <property type="project" value="UniProtKB-KW"/>
</dbReference>
<dbReference type="GO" id="GO:0016282">
    <property type="term" value="C:eukaryotic 43S preinitiation complex"/>
    <property type="evidence" value="ECO:0007669"/>
    <property type="project" value="UniProtKB-UniRule"/>
</dbReference>